<evidence type="ECO:0000259" key="5">
    <source>
        <dbReference type="PROSITE" id="PS50931"/>
    </source>
</evidence>
<dbReference type="PROSITE" id="PS50931">
    <property type="entry name" value="HTH_LYSR"/>
    <property type="match status" value="1"/>
</dbReference>
<keyword evidence="7" id="KW-1185">Reference proteome</keyword>
<feature type="domain" description="HTH lysR-type" evidence="5">
    <location>
        <begin position="11"/>
        <end position="64"/>
    </location>
</feature>
<dbReference type="GO" id="GO:0003700">
    <property type="term" value="F:DNA-binding transcription factor activity"/>
    <property type="evidence" value="ECO:0007669"/>
    <property type="project" value="InterPro"/>
</dbReference>
<keyword evidence="4" id="KW-0804">Transcription</keyword>
<evidence type="ECO:0000256" key="2">
    <source>
        <dbReference type="ARBA" id="ARBA00023015"/>
    </source>
</evidence>
<accession>A0A9X1ZBZ6</accession>
<gene>
    <name evidence="6" type="ORF">L2740_13115</name>
</gene>
<dbReference type="SUPFAM" id="SSF46785">
    <property type="entry name" value="Winged helix' DNA-binding domain"/>
    <property type="match status" value="1"/>
</dbReference>
<proteinExistence type="inferred from homology"/>
<sequence>MSKLSVNSLFDIQVFVLLYESLNATTVSQTLGVPSSKVSRSLKSLRHSLNAQLFIRRQQGFEACDLANDIYPKMKRIVELAKHCETIEAGADTLRTRKLVIACPPTLSLNLLSHLQIRAREEQDSFLFHLKPCSSNIAELIKQQHVDIAVTYSAYNTEQLTSSLIATSSDYVLVARQGHPLLAHQFPLVLDDLFDYPYISFSGNELNDVIDPLECYALDIGRKLKLVVKVCFLADLMLQLEQSDGIALLSHMDAVNFLCQRGNIQALKLEKALCESINQRSGRYHYYLTQTRKNRTSPSWISKEIHRYIQANIASESEG</sequence>
<dbReference type="RefSeq" id="WP_248950609.1">
    <property type="nucleotide sequence ID" value="NZ_JAKILB010000007.1"/>
</dbReference>
<dbReference type="Gene3D" id="1.10.10.10">
    <property type="entry name" value="Winged helix-like DNA-binding domain superfamily/Winged helix DNA-binding domain"/>
    <property type="match status" value="1"/>
</dbReference>
<keyword evidence="3" id="KW-0238">DNA-binding</keyword>
<dbReference type="CDD" id="cd05466">
    <property type="entry name" value="PBP2_LTTR_substrate"/>
    <property type="match status" value="1"/>
</dbReference>
<evidence type="ECO:0000256" key="3">
    <source>
        <dbReference type="ARBA" id="ARBA00023125"/>
    </source>
</evidence>
<dbReference type="InterPro" id="IPR036388">
    <property type="entry name" value="WH-like_DNA-bd_sf"/>
</dbReference>
<organism evidence="6 7">
    <name type="scientific">Shewanella pneumatophori</name>
    <dbReference type="NCBI Taxonomy" id="314092"/>
    <lineage>
        <taxon>Bacteria</taxon>
        <taxon>Pseudomonadati</taxon>
        <taxon>Pseudomonadota</taxon>
        <taxon>Gammaproteobacteria</taxon>
        <taxon>Alteromonadales</taxon>
        <taxon>Shewanellaceae</taxon>
        <taxon>Shewanella</taxon>
    </lineage>
</organism>
<dbReference type="PANTHER" id="PTHR30118">
    <property type="entry name" value="HTH-TYPE TRANSCRIPTIONAL REGULATOR LEUO-RELATED"/>
    <property type="match status" value="1"/>
</dbReference>
<dbReference type="SUPFAM" id="SSF53850">
    <property type="entry name" value="Periplasmic binding protein-like II"/>
    <property type="match status" value="1"/>
</dbReference>
<dbReference type="Proteomes" id="UP001139293">
    <property type="component" value="Unassembled WGS sequence"/>
</dbReference>
<dbReference type="GO" id="GO:0003677">
    <property type="term" value="F:DNA binding"/>
    <property type="evidence" value="ECO:0007669"/>
    <property type="project" value="UniProtKB-KW"/>
</dbReference>
<dbReference type="InterPro" id="IPR036390">
    <property type="entry name" value="WH_DNA-bd_sf"/>
</dbReference>
<comment type="similarity">
    <text evidence="1">Belongs to the LysR transcriptional regulatory family.</text>
</comment>
<dbReference type="InterPro" id="IPR005119">
    <property type="entry name" value="LysR_subst-bd"/>
</dbReference>
<dbReference type="Pfam" id="PF00126">
    <property type="entry name" value="HTH_1"/>
    <property type="match status" value="1"/>
</dbReference>
<evidence type="ECO:0000256" key="4">
    <source>
        <dbReference type="ARBA" id="ARBA00023163"/>
    </source>
</evidence>
<name>A0A9X1ZBZ6_9GAMM</name>
<evidence type="ECO:0000256" key="1">
    <source>
        <dbReference type="ARBA" id="ARBA00009437"/>
    </source>
</evidence>
<evidence type="ECO:0000313" key="6">
    <source>
        <dbReference type="EMBL" id="MCL1139484.1"/>
    </source>
</evidence>
<comment type="caution">
    <text evidence="6">The sequence shown here is derived from an EMBL/GenBank/DDBJ whole genome shotgun (WGS) entry which is preliminary data.</text>
</comment>
<dbReference type="PANTHER" id="PTHR30118:SF11">
    <property type="entry name" value="HTH-TYPE TRANSCRIPTIONAL REGULATOR YIDZ"/>
    <property type="match status" value="1"/>
</dbReference>
<protein>
    <submittedName>
        <fullName evidence="6">LysR family transcriptional regulator</fullName>
    </submittedName>
</protein>
<reference evidence="6" key="1">
    <citation type="submission" date="2022-01" db="EMBL/GenBank/DDBJ databases">
        <title>Whole genome-based taxonomy of the Shewanellaceae.</title>
        <authorList>
            <person name="Martin-Rodriguez A.J."/>
        </authorList>
    </citation>
    <scope>NUCLEOTIDE SEQUENCE</scope>
    <source>
        <strain evidence="6">KCTC 23973</strain>
    </source>
</reference>
<dbReference type="EMBL" id="JAKILB010000007">
    <property type="protein sequence ID" value="MCL1139484.1"/>
    <property type="molecule type" value="Genomic_DNA"/>
</dbReference>
<dbReference type="Pfam" id="PF03466">
    <property type="entry name" value="LysR_substrate"/>
    <property type="match status" value="1"/>
</dbReference>
<dbReference type="InterPro" id="IPR000847">
    <property type="entry name" value="LysR_HTH_N"/>
</dbReference>
<dbReference type="InterPro" id="IPR050389">
    <property type="entry name" value="LysR-type_TF"/>
</dbReference>
<keyword evidence="2" id="KW-0805">Transcription regulation</keyword>
<dbReference type="Gene3D" id="3.40.190.10">
    <property type="entry name" value="Periplasmic binding protein-like II"/>
    <property type="match status" value="2"/>
</dbReference>
<dbReference type="AlphaFoldDB" id="A0A9X1ZBZ6"/>
<evidence type="ECO:0000313" key="7">
    <source>
        <dbReference type="Proteomes" id="UP001139293"/>
    </source>
</evidence>